<evidence type="ECO:0000313" key="2">
    <source>
        <dbReference type="Proteomes" id="UP000018416"/>
    </source>
</evidence>
<sequence>MDISNWDWGATATLIAAGVAWLISKEWKTQKSSEVIANEAQSLLMLINDYDSQCLEVHSAIMNQRRAIVELENLKNIALKIRSKAQFFYELTFNKHDELLELKDEITRVYKTLEKFEGAEFKNIILDNNFPYLVEVMREVIKESKYLLMAYFKHQK</sequence>
<dbReference type="RefSeq" id="WP_005107387.1">
    <property type="nucleotide sequence ID" value="NZ_KB849836.1"/>
</dbReference>
<proteinExistence type="predicted"/>
<evidence type="ECO:0000313" key="1">
    <source>
        <dbReference type="EMBL" id="ENW30996.1"/>
    </source>
</evidence>
<protein>
    <submittedName>
        <fullName evidence="1">Uncharacterized protein</fullName>
    </submittedName>
</protein>
<organism evidence="1 2">
    <name type="scientific">Acinetobacter lwoffii NIPH 478</name>
    <dbReference type="NCBI Taxonomy" id="1217668"/>
    <lineage>
        <taxon>Bacteria</taxon>
        <taxon>Pseudomonadati</taxon>
        <taxon>Pseudomonadota</taxon>
        <taxon>Gammaproteobacteria</taxon>
        <taxon>Moraxellales</taxon>
        <taxon>Moraxellaceae</taxon>
        <taxon>Acinetobacter</taxon>
    </lineage>
</organism>
<dbReference type="Proteomes" id="UP000018416">
    <property type="component" value="Unassembled WGS sequence"/>
</dbReference>
<gene>
    <name evidence="1" type="ORF">F923_01573</name>
</gene>
<dbReference type="EMBL" id="APQU01000010">
    <property type="protein sequence ID" value="ENW30996.1"/>
    <property type="molecule type" value="Genomic_DNA"/>
</dbReference>
<dbReference type="HOGENOM" id="CLU_1682857_0_0_6"/>
<dbReference type="AlphaFoldDB" id="N9HN84"/>
<reference evidence="1 2" key="1">
    <citation type="submission" date="2013-02" db="EMBL/GenBank/DDBJ databases">
        <title>The Genome Sequence of Acinetobacter lwoffii NIPH 478.</title>
        <authorList>
            <consortium name="The Broad Institute Genome Sequencing Platform"/>
            <consortium name="The Broad Institute Genome Sequencing Center for Infectious Disease"/>
            <person name="Cerqueira G."/>
            <person name="Feldgarden M."/>
            <person name="Courvalin P."/>
            <person name="Perichon B."/>
            <person name="Grillot-Courvalin C."/>
            <person name="Clermont D."/>
            <person name="Rocha E."/>
            <person name="Yoon E.-J."/>
            <person name="Nemec A."/>
            <person name="Walker B."/>
            <person name="Young S.K."/>
            <person name="Zeng Q."/>
            <person name="Gargeya S."/>
            <person name="Fitzgerald M."/>
            <person name="Haas B."/>
            <person name="Abouelleil A."/>
            <person name="Alvarado L."/>
            <person name="Arachchi H.M."/>
            <person name="Berlin A.M."/>
            <person name="Chapman S.B."/>
            <person name="Dewar J."/>
            <person name="Goldberg J."/>
            <person name="Griggs A."/>
            <person name="Gujja S."/>
            <person name="Hansen M."/>
            <person name="Howarth C."/>
            <person name="Imamovic A."/>
            <person name="Larimer J."/>
            <person name="McCowan C."/>
            <person name="Murphy C."/>
            <person name="Neiman D."/>
            <person name="Pearson M."/>
            <person name="Priest M."/>
            <person name="Roberts A."/>
            <person name="Saif S."/>
            <person name="Shea T."/>
            <person name="Sisk P."/>
            <person name="Sykes S."/>
            <person name="Wortman J."/>
            <person name="Nusbaum C."/>
            <person name="Birren B."/>
        </authorList>
    </citation>
    <scope>NUCLEOTIDE SEQUENCE [LARGE SCALE GENOMIC DNA]</scope>
    <source>
        <strain evidence="1 2">NIPH 478</strain>
    </source>
</reference>
<comment type="caution">
    <text evidence="1">The sequence shown here is derived from an EMBL/GenBank/DDBJ whole genome shotgun (WGS) entry which is preliminary data.</text>
</comment>
<accession>N9HN84</accession>
<name>N9HN84_ACILW</name>